<dbReference type="SUPFAM" id="SSF55909">
    <property type="entry name" value="Pentein"/>
    <property type="match status" value="1"/>
</dbReference>
<dbReference type="GO" id="GO:0019546">
    <property type="term" value="P:L-arginine deiminase pathway"/>
    <property type="evidence" value="ECO:0007669"/>
    <property type="project" value="TreeGrafter"/>
</dbReference>
<dbReference type="UniPathway" id="UPA00254">
    <property type="reaction ID" value="UER00364"/>
</dbReference>
<comment type="caution">
    <text evidence="5">The sequence shown here is derived from an EMBL/GenBank/DDBJ whole genome shotgun (WGS) entry which is preliminary data.</text>
</comment>
<dbReference type="InterPro" id="IPR003876">
    <property type="entry name" value="Arg_deiminase"/>
</dbReference>
<dbReference type="GO" id="GO:0016990">
    <property type="term" value="F:arginine deiminase activity"/>
    <property type="evidence" value="ECO:0007669"/>
    <property type="project" value="UniProtKB-UniRule"/>
</dbReference>
<evidence type="ECO:0000256" key="4">
    <source>
        <dbReference type="PIRSR" id="PIRSR006356-1"/>
    </source>
</evidence>
<evidence type="ECO:0000256" key="1">
    <source>
        <dbReference type="ARBA" id="ARBA00010206"/>
    </source>
</evidence>
<dbReference type="PRINTS" id="PR01466">
    <property type="entry name" value="ARGDEIMINASE"/>
</dbReference>
<evidence type="ECO:0000313" key="5">
    <source>
        <dbReference type="EMBL" id="RNM16289.1"/>
    </source>
</evidence>
<dbReference type="PANTHER" id="PTHR47271">
    <property type="entry name" value="ARGININE DEIMINASE"/>
    <property type="match status" value="1"/>
</dbReference>
<reference evidence="5 6" key="1">
    <citation type="submission" date="2018-11" db="EMBL/GenBank/DDBJ databases">
        <authorList>
            <person name="Li F."/>
        </authorList>
    </citation>
    <scope>NUCLEOTIDE SEQUENCE [LARGE SCALE GENOMIC DNA]</scope>
    <source>
        <strain evidence="5 6">Gsoil 818</strain>
    </source>
</reference>
<dbReference type="EC" id="3.5.3.6" evidence="3"/>
<dbReference type="EMBL" id="RJSF01000009">
    <property type="protein sequence ID" value="RNM16289.1"/>
    <property type="molecule type" value="Genomic_DNA"/>
</dbReference>
<comment type="similarity">
    <text evidence="1 3">Belongs to the arginine deiminase family.</text>
</comment>
<accession>A0A3N0GV57</accession>
<keyword evidence="6" id="KW-1185">Reference proteome</keyword>
<dbReference type="HAMAP" id="MF_00242">
    <property type="entry name" value="Arg_deiminase"/>
    <property type="match status" value="1"/>
</dbReference>
<dbReference type="PANTHER" id="PTHR47271:SF2">
    <property type="entry name" value="ARGININE DEIMINASE"/>
    <property type="match status" value="1"/>
</dbReference>
<feature type="active site" description="Amidino-cysteine intermediate" evidence="3 4">
    <location>
        <position position="396"/>
    </location>
</feature>
<sequence>MTFHVDSEVGRLVQAIVHRPGVELSRLTPGNVDELLFDDVLWAARAREEHDAFVAQLEYAGVRVHHFGDLLAESLDQPGAREFLQDRLTTATRFGTALDGPLDELLGATPAPQLAEMLIGGVLKSDVADRITAPSLLMAHLRADDFLLAPLPNHLFQRDNVAWVYDGVSINPMAKPARKRETINSRLVYNFHPMFAGKVDFLYGNDSLAHEPSTVEGGDVTVIGNGAVLIGMGERTTPQGVETLARALFTTRKAHTVIAVELPRERAFMHLDTAMTMVDRDAFSVYPYLPDDLRSFTLAATGEDGDFTLEENADLFARVAELLGLDKVRVLRTPIDKMGAQREQWDDGNNFLAVSPGVVLGYERNTTTNRYLSDEGVEIIPVVGSELGRGRGGPRCMTCPIERAPVDDHEGVS</sequence>
<dbReference type="PIRSF" id="PIRSF006356">
    <property type="entry name" value="Arg_deiminase"/>
    <property type="match status" value="1"/>
</dbReference>
<dbReference type="NCBIfam" id="NF002381">
    <property type="entry name" value="PRK01388.1"/>
    <property type="match status" value="1"/>
</dbReference>
<dbReference type="Gene3D" id="1.10.3930.10">
    <property type="entry name" value="Arginine deiminase"/>
    <property type="match status" value="1"/>
</dbReference>
<dbReference type="RefSeq" id="WP_123221786.1">
    <property type="nucleotide sequence ID" value="NZ_RJSF01000009.1"/>
</dbReference>
<name>A0A3N0GV57_9ACTN</name>
<dbReference type="GO" id="GO:0005737">
    <property type="term" value="C:cytoplasm"/>
    <property type="evidence" value="ECO:0007669"/>
    <property type="project" value="UniProtKB-SubCell"/>
</dbReference>
<comment type="catalytic activity">
    <reaction evidence="3">
        <text>L-arginine + H2O = L-citrulline + NH4(+)</text>
        <dbReference type="Rhea" id="RHEA:19597"/>
        <dbReference type="ChEBI" id="CHEBI:15377"/>
        <dbReference type="ChEBI" id="CHEBI:28938"/>
        <dbReference type="ChEBI" id="CHEBI:32682"/>
        <dbReference type="ChEBI" id="CHEBI:57743"/>
        <dbReference type="EC" id="3.5.3.6"/>
    </reaction>
</comment>
<dbReference type="Proteomes" id="UP000279994">
    <property type="component" value="Unassembled WGS sequence"/>
</dbReference>
<evidence type="ECO:0000256" key="2">
    <source>
        <dbReference type="ARBA" id="ARBA00022801"/>
    </source>
</evidence>
<keyword evidence="3" id="KW-0056">Arginine metabolism</keyword>
<comment type="pathway">
    <text evidence="3">Amino-acid degradation; L-arginine degradation via ADI pathway; carbamoyl phosphate from L-arginine: step 1/2.</text>
</comment>
<proteinExistence type="inferred from homology"/>
<dbReference type="Pfam" id="PF02274">
    <property type="entry name" value="ADI"/>
    <property type="match status" value="1"/>
</dbReference>
<dbReference type="AlphaFoldDB" id="A0A3N0GV57"/>
<evidence type="ECO:0000313" key="6">
    <source>
        <dbReference type="Proteomes" id="UP000279994"/>
    </source>
</evidence>
<comment type="subcellular location">
    <subcellularLocation>
        <location evidence="3">Cytoplasm</location>
    </subcellularLocation>
</comment>
<keyword evidence="2 3" id="KW-0378">Hydrolase</keyword>
<keyword evidence="3" id="KW-0963">Cytoplasm</keyword>
<protein>
    <recommendedName>
        <fullName evidence="3">Arginine deiminase</fullName>
        <shortName evidence="3">ADI</shortName>
        <ecNumber evidence="3">3.5.3.6</ecNumber>
    </recommendedName>
    <alternativeName>
        <fullName evidence="3">Arginine dihydrolase</fullName>
        <shortName evidence="3">AD</shortName>
    </alternativeName>
</protein>
<dbReference type="OrthoDB" id="9807502at2"/>
<organism evidence="5 6">
    <name type="scientific">Nocardioides pocheonensis</name>
    <dbReference type="NCBI Taxonomy" id="661485"/>
    <lineage>
        <taxon>Bacteria</taxon>
        <taxon>Bacillati</taxon>
        <taxon>Actinomycetota</taxon>
        <taxon>Actinomycetes</taxon>
        <taxon>Propionibacteriales</taxon>
        <taxon>Nocardioidaceae</taxon>
        <taxon>Nocardioides</taxon>
    </lineage>
</organism>
<gene>
    <name evidence="3" type="primary">arcA</name>
    <name evidence="5" type="ORF">EFL26_04900</name>
</gene>
<dbReference type="Gene3D" id="3.75.10.10">
    <property type="entry name" value="L-arginine/glycine Amidinotransferase, Chain A"/>
    <property type="match status" value="1"/>
</dbReference>
<evidence type="ECO:0000256" key="3">
    <source>
        <dbReference type="HAMAP-Rule" id="MF_00242"/>
    </source>
</evidence>